<evidence type="ECO:0000313" key="5">
    <source>
        <dbReference type="Proteomes" id="UP000075714"/>
    </source>
</evidence>
<dbReference type="InterPro" id="IPR036397">
    <property type="entry name" value="RNaseH_sf"/>
</dbReference>
<dbReference type="GO" id="GO:0005634">
    <property type="term" value="C:nucleus"/>
    <property type="evidence" value="ECO:0007669"/>
    <property type="project" value="TreeGrafter"/>
</dbReference>
<dbReference type="EMBL" id="LSYV01000005">
    <property type="protein sequence ID" value="KXZ54728.1"/>
    <property type="molecule type" value="Genomic_DNA"/>
</dbReference>
<keyword evidence="1" id="KW-0540">Nuclease</keyword>
<dbReference type="STRING" id="33097.A0A150GYG9"/>
<name>A0A150GYG9_GONPE</name>
<dbReference type="Pfam" id="PF00929">
    <property type="entry name" value="RNase_T"/>
    <property type="match status" value="1"/>
</dbReference>
<proteinExistence type="predicted"/>
<gene>
    <name evidence="4" type="ORF">GPECTOR_4g797</name>
</gene>
<keyword evidence="5" id="KW-1185">Reference proteome</keyword>
<accession>A0A150GYG9</accession>
<feature type="domain" description="Exonuclease" evidence="3">
    <location>
        <begin position="10"/>
        <end position="179"/>
    </location>
</feature>
<evidence type="ECO:0000256" key="1">
    <source>
        <dbReference type="ARBA" id="ARBA00022722"/>
    </source>
</evidence>
<evidence type="ECO:0000313" key="4">
    <source>
        <dbReference type="EMBL" id="KXZ54728.1"/>
    </source>
</evidence>
<dbReference type="SUPFAM" id="SSF53098">
    <property type="entry name" value="Ribonuclease H-like"/>
    <property type="match status" value="1"/>
</dbReference>
<evidence type="ECO:0000256" key="2">
    <source>
        <dbReference type="ARBA" id="ARBA00022801"/>
    </source>
</evidence>
<evidence type="ECO:0000259" key="3">
    <source>
        <dbReference type="SMART" id="SM00479"/>
    </source>
</evidence>
<dbReference type="Proteomes" id="UP000075714">
    <property type="component" value="Unassembled WGS sequence"/>
</dbReference>
<dbReference type="GO" id="GO:0004527">
    <property type="term" value="F:exonuclease activity"/>
    <property type="evidence" value="ECO:0007669"/>
    <property type="project" value="InterPro"/>
</dbReference>
<protein>
    <recommendedName>
        <fullName evidence="3">Exonuclease domain-containing protein</fullName>
    </recommendedName>
</protein>
<dbReference type="SMART" id="SM00479">
    <property type="entry name" value="EXOIII"/>
    <property type="match status" value="1"/>
</dbReference>
<dbReference type="PANTHER" id="PTHR12801">
    <property type="entry name" value="RNA EXONUCLEASE REXO1 / RECO3 FAMILY MEMBER-RELATED"/>
    <property type="match status" value="1"/>
</dbReference>
<organism evidence="4 5">
    <name type="scientific">Gonium pectorale</name>
    <name type="common">Green alga</name>
    <dbReference type="NCBI Taxonomy" id="33097"/>
    <lineage>
        <taxon>Eukaryota</taxon>
        <taxon>Viridiplantae</taxon>
        <taxon>Chlorophyta</taxon>
        <taxon>core chlorophytes</taxon>
        <taxon>Chlorophyceae</taxon>
        <taxon>CS clade</taxon>
        <taxon>Chlamydomonadales</taxon>
        <taxon>Volvocaceae</taxon>
        <taxon>Gonium</taxon>
    </lineage>
</organism>
<comment type="caution">
    <text evidence="4">The sequence shown here is derived from an EMBL/GenBank/DDBJ whole genome shotgun (WGS) entry which is preliminary data.</text>
</comment>
<dbReference type="PANTHER" id="PTHR12801:SF159">
    <property type="entry name" value="C3H1-TYPE DOMAIN-CONTAINING PROTEIN"/>
    <property type="match status" value="1"/>
</dbReference>
<dbReference type="InterPro" id="IPR013520">
    <property type="entry name" value="Ribonucl_H"/>
</dbReference>
<dbReference type="InterPro" id="IPR047021">
    <property type="entry name" value="REXO1/3/4-like"/>
</dbReference>
<sequence length="226" mass="24755">MAAPGGPPAKYFAVDVECVATGKDHNARSVAQIAVVDEHMNVLLNAYVRPQLPVVSYLTPLTGITEELLQSRGVPLEEALAAVRAVLPRESVLIGQNIRQDVQWLGLKEGTDFEGMMDLQGLFRIWNEKFRSYSVFAQSHLARVLLSWEDPQGPNEHDAAEDARKSMALFNHHRHKLQTNPVAMQAAHSALLAAPAPPSFAKRNGVFEGVCMGNRKTCLCGAPFFG</sequence>
<keyword evidence="2" id="KW-0378">Hydrolase</keyword>
<dbReference type="AlphaFoldDB" id="A0A150GYG9"/>
<reference evidence="5" key="1">
    <citation type="journal article" date="2016" name="Nat. Commun.">
        <title>The Gonium pectorale genome demonstrates co-option of cell cycle regulation during the evolution of multicellularity.</title>
        <authorList>
            <person name="Hanschen E.R."/>
            <person name="Marriage T.N."/>
            <person name="Ferris P.J."/>
            <person name="Hamaji T."/>
            <person name="Toyoda A."/>
            <person name="Fujiyama A."/>
            <person name="Neme R."/>
            <person name="Noguchi H."/>
            <person name="Minakuchi Y."/>
            <person name="Suzuki M."/>
            <person name="Kawai-Toyooka H."/>
            <person name="Smith D.R."/>
            <person name="Sparks H."/>
            <person name="Anderson J."/>
            <person name="Bakaric R."/>
            <person name="Luria V."/>
            <person name="Karger A."/>
            <person name="Kirschner M.W."/>
            <person name="Durand P.M."/>
            <person name="Michod R.E."/>
            <person name="Nozaki H."/>
            <person name="Olson B.J."/>
        </authorList>
    </citation>
    <scope>NUCLEOTIDE SEQUENCE [LARGE SCALE GENOMIC DNA]</scope>
    <source>
        <strain evidence="5">NIES-2863</strain>
    </source>
</reference>
<dbReference type="OrthoDB" id="16516at2759"/>
<dbReference type="GO" id="GO:0003676">
    <property type="term" value="F:nucleic acid binding"/>
    <property type="evidence" value="ECO:0007669"/>
    <property type="project" value="InterPro"/>
</dbReference>
<dbReference type="Gene3D" id="3.30.420.10">
    <property type="entry name" value="Ribonuclease H-like superfamily/Ribonuclease H"/>
    <property type="match status" value="1"/>
</dbReference>
<dbReference type="InterPro" id="IPR012337">
    <property type="entry name" value="RNaseH-like_sf"/>
</dbReference>